<organism evidence="1 2">
    <name type="scientific">Hypoxylon rubiginosum</name>
    <dbReference type="NCBI Taxonomy" id="110542"/>
    <lineage>
        <taxon>Eukaryota</taxon>
        <taxon>Fungi</taxon>
        <taxon>Dikarya</taxon>
        <taxon>Ascomycota</taxon>
        <taxon>Pezizomycotina</taxon>
        <taxon>Sordariomycetes</taxon>
        <taxon>Xylariomycetidae</taxon>
        <taxon>Xylariales</taxon>
        <taxon>Hypoxylaceae</taxon>
        <taxon>Hypoxylon</taxon>
    </lineage>
</organism>
<proteinExistence type="predicted"/>
<keyword evidence="2" id="KW-1185">Reference proteome</keyword>
<gene>
    <name evidence="1" type="ORF">F4821DRAFT_246720</name>
</gene>
<sequence length="552" mass="58527">MVTEHQQVFNDLVSAIQLATRHSRSNIIQSWLYVPFGILLMLLACFGVSKLFALGSVAFPASVACLVILFLALLLSEQVLGEHRTRRIVAIIEIPGGWALRWINVLFTPSFILLPLSPAIGGIEVLKIIAVFIIGFVAMMILAAYMTRGLQLVFGSSKRAMTERAEELHPDSEEIPMTTAPGLSLGGGGGATPMSSEQPSSDELNLQVPAPSQVPSSSQARQQDDDESEPPPTPSADGNTAVHSNLNLPPQAPIPPSRATRWAAVLTTHLDLTIYAALFLLVGLPVYYAAGYPMPLHLSLNILAYFLASSLPPAWRQYLHPVLVSSLLTVLSVWVLGLARGDSLTTTLTAYKTGANYSALWSGTQTQGKSLPGAGDLFSSVLDASIVAFALPVHRYRRELRAHLVAIVVPSVALSIASLFAYPAACRAVGISAERSLAFAARSLTLALAVPATRNLGGDVNTVAALAIMSGIVGVLVGRRMLAMMKIPEDDYVTRGVTLGANSSAIASALLLRTDPRAAALSILAMSLFGTITVLFTSIPPITAVIQSLVGL</sequence>
<dbReference type="Proteomes" id="UP001497680">
    <property type="component" value="Unassembled WGS sequence"/>
</dbReference>
<protein>
    <submittedName>
        <fullName evidence="1">LrgB-like family-domain-containing protein</fullName>
    </submittedName>
</protein>
<evidence type="ECO:0000313" key="1">
    <source>
        <dbReference type="EMBL" id="KAI6082624.1"/>
    </source>
</evidence>
<name>A0ACC0CQE9_9PEZI</name>
<comment type="caution">
    <text evidence="1">The sequence shown here is derived from an EMBL/GenBank/DDBJ whole genome shotgun (WGS) entry which is preliminary data.</text>
</comment>
<evidence type="ECO:0000313" key="2">
    <source>
        <dbReference type="Proteomes" id="UP001497680"/>
    </source>
</evidence>
<dbReference type="EMBL" id="MU394367">
    <property type="protein sequence ID" value="KAI6082624.1"/>
    <property type="molecule type" value="Genomic_DNA"/>
</dbReference>
<reference evidence="1 2" key="1">
    <citation type="journal article" date="2022" name="New Phytol.">
        <title>Ecological generalism drives hyperdiversity of secondary metabolite gene clusters in xylarialean endophytes.</title>
        <authorList>
            <person name="Franco M.E.E."/>
            <person name="Wisecaver J.H."/>
            <person name="Arnold A.E."/>
            <person name="Ju Y.M."/>
            <person name="Slot J.C."/>
            <person name="Ahrendt S."/>
            <person name="Moore L.P."/>
            <person name="Eastman K.E."/>
            <person name="Scott K."/>
            <person name="Konkel Z."/>
            <person name="Mondo S.J."/>
            <person name="Kuo A."/>
            <person name="Hayes R.D."/>
            <person name="Haridas S."/>
            <person name="Andreopoulos B."/>
            <person name="Riley R."/>
            <person name="LaButti K."/>
            <person name="Pangilinan J."/>
            <person name="Lipzen A."/>
            <person name="Amirebrahimi M."/>
            <person name="Yan J."/>
            <person name="Adam C."/>
            <person name="Keymanesh K."/>
            <person name="Ng V."/>
            <person name="Louie K."/>
            <person name="Northen T."/>
            <person name="Drula E."/>
            <person name="Henrissat B."/>
            <person name="Hsieh H.M."/>
            <person name="Youens-Clark K."/>
            <person name="Lutzoni F."/>
            <person name="Miadlikowska J."/>
            <person name="Eastwood D.C."/>
            <person name="Hamelin R.C."/>
            <person name="Grigoriev I.V."/>
            <person name="U'Ren J.M."/>
        </authorList>
    </citation>
    <scope>NUCLEOTIDE SEQUENCE [LARGE SCALE GENOMIC DNA]</scope>
    <source>
        <strain evidence="1 2">ER1909</strain>
    </source>
</reference>
<accession>A0ACC0CQE9</accession>